<feature type="coiled-coil region" evidence="12">
    <location>
        <begin position="864"/>
        <end position="965"/>
    </location>
</feature>
<evidence type="ECO:0000256" key="10">
    <source>
        <dbReference type="ARBA" id="ARBA00023204"/>
    </source>
</evidence>
<organism evidence="15 16">
    <name type="scientific">Chlamydomonas incerta</name>
    <dbReference type="NCBI Taxonomy" id="51695"/>
    <lineage>
        <taxon>Eukaryota</taxon>
        <taxon>Viridiplantae</taxon>
        <taxon>Chlorophyta</taxon>
        <taxon>core chlorophytes</taxon>
        <taxon>Chlorophyceae</taxon>
        <taxon>CS clade</taxon>
        <taxon>Chlamydomonadales</taxon>
        <taxon>Chlamydomonadaceae</taxon>
        <taxon>Chlamydomonas</taxon>
    </lineage>
</organism>
<evidence type="ECO:0000256" key="8">
    <source>
        <dbReference type="ARBA" id="ARBA00023054"/>
    </source>
</evidence>
<keyword evidence="4" id="KW-0158">Chromosome</keyword>
<dbReference type="Gene3D" id="3.40.50.300">
    <property type="entry name" value="P-loop containing nucleotide triphosphate hydrolases"/>
    <property type="match status" value="2"/>
</dbReference>
<reference evidence="15" key="1">
    <citation type="journal article" date="2020" name="bioRxiv">
        <title>Comparative genomics of Chlamydomonas.</title>
        <authorList>
            <person name="Craig R.J."/>
            <person name="Hasan A.R."/>
            <person name="Ness R.W."/>
            <person name="Keightley P.D."/>
        </authorList>
    </citation>
    <scope>NUCLEOTIDE SEQUENCE</scope>
    <source>
        <strain evidence="15">SAG 7.73</strain>
    </source>
</reference>
<keyword evidence="16" id="KW-1185">Reference proteome</keyword>
<accession>A0A835TIC3</accession>
<protein>
    <recommendedName>
        <fullName evidence="14">RecF/RecN/SMC N-terminal domain-containing protein</fullName>
    </recommendedName>
</protein>
<evidence type="ECO:0000256" key="5">
    <source>
        <dbReference type="ARBA" id="ARBA00022741"/>
    </source>
</evidence>
<evidence type="ECO:0000256" key="1">
    <source>
        <dbReference type="ARBA" id="ARBA00004123"/>
    </source>
</evidence>
<dbReference type="GO" id="GO:0003697">
    <property type="term" value="F:single-stranded DNA binding"/>
    <property type="evidence" value="ECO:0007669"/>
    <property type="project" value="TreeGrafter"/>
</dbReference>
<dbReference type="GO" id="GO:0030915">
    <property type="term" value="C:Smc5-Smc6 complex"/>
    <property type="evidence" value="ECO:0007669"/>
    <property type="project" value="TreeGrafter"/>
</dbReference>
<dbReference type="OrthoDB" id="10072614at2759"/>
<dbReference type="GO" id="GO:0005634">
    <property type="term" value="C:nucleus"/>
    <property type="evidence" value="ECO:0007669"/>
    <property type="project" value="UniProtKB-SubCell"/>
</dbReference>
<feature type="coiled-coil region" evidence="12">
    <location>
        <begin position="776"/>
        <end position="817"/>
    </location>
</feature>
<evidence type="ECO:0000256" key="2">
    <source>
        <dbReference type="ARBA" id="ARBA00004286"/>
    </source>
</evidence>
<gene>
    <name evidence="15" type="ORF">HXX76_004664</name>
</gene>
<feature type="compositionally biased region" description="Polar residues" evidence="13">
    <location>
        <begin position="1"/>
        <end position="10"/>
    </location>
</feature>
<evidence type="ECO:0000313" key="16">
    <source>
        <dbReference type="Proteomes" id="UP000650467"/>
    </source>
</evidence>
<keyword evidence="8 12" id="KW-0175">Coiled coil</keyword>
<dbReference type="GO" id="GO:0003684">
    <property type="term" value="F:damaged DNA binding"/>
    <property type="evidence" value="ECO:0007669"/>
    <property type="project" value="TreeGrafter"/>
</dbReference>
<dbReference type="Proteomes" id="UP000650467">
    <property type="component" value="Unassembled WGS sequence"/>
</dbReference>
<keyword evidence="7" id="KW-0067">ATP-binding</keyword>
<dbReference type="GO" id="GO:0000724">
    <property type="term" value="P:double-strand break repair via homologous recombination"/>
    <property type="evidence" value="ECO:0007669"/>
    <property type="project" value="TreeGrafter"/>
</dbReference>
<evidence type="ECO:0000256" key="13">
    <source>
        <dbReference type="SAM" id="MobiDB-lite"/>
    </source>
</evidence>
<dbReference type="EMBL" id="JAEHOC010000008">
    <property type="protein sequence ID" value="KAG2439305.1"/>
    <property type="molecule type" value="Genomic_DNA"/>
</dbReference>
<evidence type="ECO:0000256" key="6">
    <source>
        <dbReference type="ARBA" id="ARBA00022763"/>
    </source>
</evidence>
<feature type="coiled-coil region" evidence="12">
    <location>
        <begin position="407"/>
        <end position="528"/>
    </location>
</feature>
<keyword evidence="6" id="KW-0227">DNA damage</keyword>
<dbReference type="GO" id="GO:0035861">
    <property type="term" value="C:site of double-strand break"/>
    <property type="evidence" value="ECO:0007669"/>
    <property type="project" value="TreeGrafter"/>
</dbReference>
<evidence type="ECO:0000256" key="4">
    <source>
        <dbReference type="ARBA" id="ARBA00022454"/>
    </source>
</evidence>
<evidence type="ECO:0000313" key="15">
    <source>
        <dbReference type="EMBL" id="KAG2439305.1"/>
    </source>
</evidence>
<keyword evidence="5" id="KW-0547">Nucleotide-binding</keyword>
<name>A0A835TIC3_CHLIN</name>
<comment type="subcellular location">
    <subcellularLocation>
        <location evidence="2">Chromosome</location>
    </subcellularLocation>
    <subcellularLocation>
        <location evidence="1">Nucleus</location>
    </subcellularLocation>
</comment>
<keyword evidence="11" id="KW-0539">Nucleus</keyword>
<proteinExistence type="inferred from homology"/>
<evidence type="ECO:0000259" key="14">
    <source>
        <dbReference type="Pfam" id="PF02463"/>
    </source>
</evidence>
<dbReference type="GO" id="GO:0005524">
    <property type="term" value="F:ATP binding"/>
    <property type="evidence" value="ECO:0007669"/>
    <property type="project" value="UniProtKB-KW"/>
</dbReference>
<evidence type="ECO:0000256" key="3">
    <source>
        <dbReference type="ARBA" id="ARBA00006793"/>
    </source>
</evidence>
<sequence>MPLGTTNSTAMFADKPTGNKRQRPIKAEPAASLQPSDDGNVPLEEQPQPRPGQTAHSSKRKSAGRAAAAAAQQAAGDDEMEVQQEQQQEEALMRNDAEAERPAKRRAAGEEPAADGAAAAGVAVGATNAARGNQGFVVRERALAGHLERIRVENFMCHSNFELELGPHVTLVSGTNGSGKSAVIQALQVCLGASARETSRARSFTAFVKEGCSEARVCVTLCNVGDDAFLPHLFGERITVERVIKAAGASTTSLLDARGKKVPVDKPRDTLFAMLEHFCIDATNPLTIITQDKARQFLGGDKDTSREKYDIFMEATLLQRQLEENNRAGEELAASSTRLVESAAFIKSLEDAQASLQAKLQRLTDADKMVEQRDFLEQAMGWASVRELEAVAARCGDVAEVHGPQLVELYTRALEQLAASKAELQERAKEHEEVVARNKAVLDSHRANVQNLLKEVRKTTDAQAREARNRTAAKNNLVALQRNQAEVNAKLTEASTGNEKVAAARRLMEEHQQKITAKKVEEERAKAMADDVVKLVDELKAQEHGMEVDEARGRSRILSSEQALRGGREELRGLEAANGNRLGAFGAVRLCELVTENMHHFQRPPIGPIGAYINVTDGRWAVAAQTILNFCLRDFIVSCGADAVLLNQLMSAANYGRACTITVNYDDPPHGIPPATHPGGGYAALLDVLVVKDELARVPLLNYLVDKFSVERVALAETESQGRAVVYGDSAGPHVTLAVDQGGATFHRKGGLTWVKRDQSNNARNCLLKADVSDMAASMRADLEAEEAQLGALRQELVELVAQRAAKRAEIVAAQQRWHQIQVLKTRLATECRRLEQTMPSVPEVEDEEQQVVMTQLQSIHLEIADSQRTLLLAQEALDIAEKESKAANDRVKEAERTFQEVLDDSAAKEDAKAEVEARLKELEAMRSRYKADRAGAVSRLAALKAALNKACERVQATVAAAEQVCSREEGEAALARARELVEERMRAVMARAKERQGQADLPDEQLQRAVDMKINPRDLMSRLALVNKAIEKVEQEAGADKEQLRIKLADLGRQLALKRVHHARVSKTTAMLAASMQRRQQLYLRMLGLVQQYVNAKFSMFQGRRRNLGFVRWDHEHRKLQLHVKIKGKDDPSQPYVHDLKQMSGGERSFTTVAFLLAVGANTENPFRVMDEYDVFMDAYNRRVATESLLECCRDQAEHQFIFLTPNDLATVEAARQALITRTKMDMPPSFIKTVLIRPARG</sequence>
<dbReference type="PANTHER" id="PTHR19306">
    <property type="entry name" value="STRUCTURAL MAINTENANCE OF CHROMOSOMES 5,6 SMC5, SMC6"/>
    <property type="match status" value="1"/>
</dbReference>
<feature type="compositionally biased region" description="Basic and acidic residues" evidence="13">
    <location>
        <begin position="91"/>
        <end position="102"/>
    </location>
</feature>
<evidence type="ECO:0000256" key="9">
    <source>
        <dbReference type="ARBA" id="ARBA00023172"/>
    </source>
</evidence>
<evidence type="ECO:0000256" key="7">
    <source>
        <dbReference type="ARBA" id="ARBA00022840"/>
    </source>
</evidence>
<dbReference type="Pfam" id="PF02463">
    <property type="entry name" value="SMC_N"/>
    <property type="match status" value="1"/>
</dbReference>
<evidence type="ECO:0000256" key="11">
    <source>
        <dbReference type="ARBA" id="ARBA00023242"/>
    </source>
</evidence>
<dbReference type="SUPFAM" id="SSF52540">
    <property type="entry name" value="P-loop containing nucleoside triphosphate hydrolases"/>
    <property type="match status" value="1"/>
</dbReference>
<keyword evidence="10" id="KW-0234">DNA repair</keyword>
<keyword evidence="9" id="KW-0233">DNA recombination</keyword>
<dbReference type="GO" id="GO:0051276">
    <property type="term" value="P:chromosome organization"/>
    <property type="evidence" value="ECO:0007669"/>
    <property type="project" value="UniProtKB-ARBA"/>
</dbReference>
<comment type="caution">
    <text evidence="15">The sequence shown here is derived from an EMBL/GenBank/DDBJ whole genome shotgun (WGS) entry which is preliminary data.</text>
</comment>
<comment type="similarity">
    <text evidence="3">Belongs to the SMC family. SMC6 subfamily.</text>
</comment>
<evidence type="ECO:0000256" key="12">
    <source>
        <dbReference type="SAM" id="Coils"/>
    </source>
</evidence>
<feature type="compositionally biased region" description="Low complexity" evidence="13">
    <location>
        <begin position="64"/>
        <end position="75"/>
    </location>
</feature>
<dbReference type="InterPro" id="IPR003395">
    <property type="entry name" value="RecF/RecN/SMC_N"/>
</dbReference>
<dbReference type="InterPro" id="IPR027417">
    <property type="entry name" value="P-loop_NTPase"/>
</dbReference>
<feature type="region of interest" description="Disordered" evidence="13">
    <location>
        <begin position="1"/>
        <end position="116"/>
    </location>
</feature>
<dbReference type="AlphaFoldDB" id="A0A835TIC3"/>
<dbReference type="PANTHER" id="PTHR19306:SF6">
    <property type="entry name" value="STRUCTURAL MAINTENANCE OF CHROMOSOMES PROTEIN 6"/>
    <property type="match status" value="1"/>
</dbReference>
<feature type="domain" description="RecF/RecN/SMC N-terminal" evidence="14">
    <location>
        <begin position="147"/>
        <end position="1217"/>
    </location>
</feature>